<evidence type="ECO:0000313" key="3">
    <source>
        <dbReference type="Proteomes" id="UP000070133"/>
    </source>
</evidence>
<reference evidence="2 3" key="1">
    <citation type="submission" date="2015-07" db="EMBL/GenBank/DDBJ databases">
        <title>Comparative genomics of the Sigatoka disease complex on banana suggests a link between parallel evolutionary changes in Pseudocercospora fijiensis and Pseudocercospora eumusae and increased virulence on the banana host.</title>
        <authorList>
            <person name="Chang T.-C."/>
            <person name="Salvucci A."/>
            <person name="Crous P.W."/>
            <person name="Stergiopoulos I."/>
        </authorList>
    </citation>
    <scope>NUCLEOTIDE SEQUENCE [LARGE SCALE GENOMIC DNA]</scope>
    <source>
        <strain evidence="2 3">CBS 114824</strain>
    </source>
</reference>
<dbReference type="OrthoDB" id="10640412at2759"/>
<accession>A0A139H8V4</accession>
<feature type="compositionally biased region" description="Polar residues" evidence="1">
    <location>
        <begin position="89"/>
        <end position="99"/>
    </location>
</feature>
<organism evidence="2 3">
    <name type="scientific">Pseudocercospora eumusae</name>
    <dbReference type="NCBI Taxonomy" id="321146"/>
    <lineage>
        <taxon>Eukaryota</taxon>
        <taxon>Fungi</taxon>
        <taxon>Dikarya</taxon>
        <taxon>Ascomycota</taxon>
        <taxon>Pezizomycotina</taxon>
        <taxon>Dothideomycetes</taxon>
        <taxon>Dothideomycetidae</taxon>
        <taxon>Mycosphaerellales</taxon>
        <taxon>Mycosphaerellaceae</taxon>
        <taxon>Pseudocercospora</taxon>
    </lineage>
</organism>
<sequence length="261" mass="28961">MHLSGSEPGSPAPPAPVDSAVVSHDTPLDPTASDRHSTATDEHTNLPTQAPQSHTTSPTGERIYHSRGEYLEAQTQNPVISDDDDPYGQTYSNLPTSSDDLPPWSAFESERKLYDFETHRRCMNAMSESAYDADSEEDDNSDSPLSYEDLFRAVEAQIQRLEDALRLVRLYIDAAFPFASEDDDDDDVETVFEEEDFRERLQNYQPFHNRSSYSDVSAASEMLSMTSDSGIVTTADEDSSSMAGEESCPLGHVEIVEESDI</sequence>
<gene>
    <name evidence="2" type="ORF">AC578_10844</name>
</gene>
<keyword evidence="3" id="KW-1185">Reference proteome</keyword>
<proteinExistence type="predicted"/>
<feature type="compositionally biased region" description="Basic and acidic residues" evidence="1">
    <location>
        <begin position="32"/>
        <end position="44"/>
    </location>
</feature>
<dbReference type="EMBL" id="LFZN01000104">
    <property type="protein sequence ID" value="KXS98859.1"/>
    <property type="molecule type" value="Genomic_DNA"/>
</dbReference>
<feature type="compositionally biased region" description="Polar residues" evidence="1">
    <location>
        <begin position="45"/>
        <end position="59"/>
    </location>
</feature>
<dbReference type="Proteomes" id="UP000070133">
    <property type="component" value="Unassembled WGS sequence"/>
</dbReference>
<feature type="region of interest" description="Disordered" evidence="1">
    <location>
        <begin position="1"/>
        <end position="103"/>
    </location>
</feature>
<name>A0A139H8V4_9PEZI</name>
<comment type="caution">
    <text evidence="2">The sequence shown here is derived from an EMBL/GenBank/DDBJ whole genome shotgun (WGS) entry which is preliminary data.</text>
</comment>
<feature type="region of interest" description="Disordered" evidence="1">
    <location>
        <begin position="232"/>
        <end position="252"/>
    </location>
</feature>
<evidence type="ECO:0000313" key="2">
    <source>
        <dbReference type="EMBL" id="KXS98859.1"/>
    </source>
</evidence>
<dbReference type="AlphaFoldDB" id="A0A139H8V4"/>
<evidence type="ECO:0000256" key="1">
    <source>
        <dbReference type="SAM" id="MobiDB-lite"/>
    </source>
</evidence>
<protein>
    <submittedName>
        <fullName evidence="2">Uncharacterized protein</fullName>
    </submittedName>
</protein>